<dbReference type="Pfam" id="PF01297">
    <property type="entry name" value="ZnuA"/>
    <property type="match status" value="1"/>
</dbReference>
<dbReference type="PANTHER" id="PTHR42953:SF2">
    <property type="entry name" value="ADHESION PROTEIN"/>
    <property type="match status" value="1"/>
</dbReference>
<dbReference type="InterPro" id="IPR050492">
    <property type="entry name" value="Bact_metal-bind_prot9"/>
</dbReference>
<evidence type="ECO:0000313" key="2">
    <source>
        <dbReference type="EMBL" id="QQG36156.1"/>
    </source>
</evidence>
<dbReference type="EMBL" id="CP066681">
    <property type="protein sequence ID" value="QQG36156.1"/>
    <property type="molecule type" value="Genomic_DNA"/>
</dbReference>
<sequence length="299" mass="32528">MRYSILAFFFLVAFPVQAQAKVNIFACEPEWGALAQEIGGEAVDVYTASTAAQNVHFLRAKPGLLSAMRQADLVFCNGAALEAGWLPVLLQKAGGPDVQPGKPGHLLAADHVKKLDVPARIDRSMGDVHPDGNPHILLNPRNIGIIAEALADRLKTIDAANRQNYDNRLNSFLRRWKPLTDEWERLGASLRGMKVVVYHTNWAYLINWLALESTATLEPKPGIPPTASHLKAVLTAVEGHDVKAILVAPFENPEAAEWLAGKSGIPVIRLPYTVGGSDKAGDLEGLFSETIRLLREASP</sequence>
<dbReference type="GO" id="GO:0030001">
    <property type="term" value="P:metal ion transport"/>
    <property type="evidence" value="ECO:0007669"/>
    <property type="project" value="InterPro"/>
</dbReference>
<dbReference type="Proteomes" id="UP000595362">
    <property type="component" value="Chromosome"/>
</dbReference>
<feature type="signal peptide" evidence="1">
    <location>
        <begin position="1"/>
        <end position="18"/>
    </location>
</feature>
<name>A0A7T5UHN2_9BACT</name>
<gene>
    <name evidence="2" type="ORF">HYS17_11810</name>
</gene>
<dbReference type="GO" id="GO:0046872">
    <property type="term" value="F:metal ion binding"/>
    <property type="evidence" value="ECO:0007669"/>
    <property type="project" value="InterPro"/>
</dbReference>
<dbReference type="Gene3D" id="3.40.50.1980">
    <property type="entry name" value="Nitrogenase molybdenum iron protein domain"/>
    <property type="match status" value="2"/>
</dbReference>
<dbReference type="SUPFAM" id="SSF53807">
    <property type="entry name" value="Helical backbone' metal receptor"/>
    <property type="match status" value="1"/>
</dbReference>
<keyword evidence="1" id="KW-0732">Signal</keyword>
<dbReference type="InterPro" id="IPR006127">
    <property type="entry name" value="ZnuA-like"/>
</dbReference>
<organism evidence="2 3">
    <name type="scientific">Micavibrio aeruginosavorus</name>
    <dbReference type="NCBI Taxonomy" id="349221"/>
    <lineage>
        <taxon>Bacteria</taxon>
        <taxon>Pseudomonadati</taxon>
        <taxon>Bdellovibrionota</taxon>
        <taxon>Bdellovibrionia</taxon>
        <taxon>Bdellovibrionales</taxon>
        <taxon>Pseudobdellovibrionaceae</taxon>
        <taxon>Micavibrio</taxon>
    </lineage>
</organism>
<reference evidence="2 3" key="1">
    <citation type="submission" date="2020-07" db="EMBL/GenBank/DDBJ databases">
        <title>Huge and variable diversity of episymbiotic CPR bacteria and DPANN archaea in groundwater ecosystems.</title>
        <authorList>
            <person name="He C.Y."/>
            <person name="Keren R."/>
            <person name="Whittaker M."/>
            <person name="Farag I.F."/>
            <person name="Doudna J."/>
            <person name="Cate J.H.D."/>
            <person name="Banfield J.F."/>
        </authorList>
    </citation>
    <scope>NUCLEOTIDE SEQUENCE [LARGE SCALE GENOMIC DNA]</scope>
    <source>
        <strain evidence="2">NC_groundwater_70_Ag_B-0.1um_54_66</strain>
    </source>
</reference>
<dbReference type="AlphaFoldDB" id="A0A7T5UHN2"/>
<evidence type="ECO:0000313" key="3">
    <source>
        <dbReference type="Proteomes" id="UP000595362"/>
    </source>
</evidence>
<dbReference type="PANTHER" id="PTHR42953">
    <property type="entry name" value="HIGH-AFFINITY ZINC UPTAKE SYSTEM PROTEIN ZNUA-RELATED"/>
    <property type="match status" value="1"/>
</dbReference>
<proteinExistence type="predicted"/>
<accession>A0A7T5UHN2</accession>
<feature type="chain" id="PRO_5032556957" evidence="1">
    <location>
        <begin position="19"/>
        <end position="299"/>
    </location>
</feature>
<protein>
    <submittedName>
        <fullName evidence="2">Zinc ABC transporter substrate-binding protein</fullName>
    </submittedName>
</protein>
<evidence type="ECO:0000256" key="1">
    <source>
        <dbReference type="SAM" id="SignalP"/>
    </source>
</evidence>